<keyword evidence="3" id="KW-1185">Reference proteome</keyword>
<reference evidence="2 3" key="1">
    <citation type="submission" date="2014-04" db="EMBL/GenBank/DDBJ databases">
        <title>Evolutionary Origins and Diversification of the Mycorrhizal Mutualists.</title>
        <authorList>
            <consortium name="DOE Joint Genome Institute"/>
            <consortium name="Mycorrhizal Genomics Consortium"/>
            <person name="Kohler A."/>
            <person name="Kuo A."/>
            <person name="Nagy L.G."/>
            <person name="Floudas D."/>
            <person name="Copeland A."/>
            <person name="Barry K.W."/>
            <person name="Cichocki N."/>
            <person name="Veneault-Fourrey C."/>
            <person name="LaButti K."/>
            <person name="Lindquist E.A."/>
            <person name="Lipzen A."/>
            <person name="Lundell T."/>
            <person name="Morin E."/>
            <person name="Murat C."/>
            <person name="Riley R."/>
            <person name="Ohm R."/>
            <person name="Sun H."/>
            <person name="Tunlid A."/>
            <person name="Henrissat B."/>
            <person name="Grigoriev I.V."/>
            <person name="Hibbett D.S."/>
            <person name="Martin F."/>
        </authorList>
    </citation>
    <scope>NUCLEOTIDE SEQUENCE [LARGE SCALE GENOMIC DNA]</scope>
    <source>
        <strain evidence="2 3">Koide BX008</strain>
    </source>
</reference>
<dbReference type="PANTHER" id="PTHR47611:SF1">
    <property type="entry name" value="CCHC-TYPE DOMAIN-CONTAINING PROTEIN"/>
    <property type="match status" value="1"/>
</dbReference>
<dbReference type="SUPFAM" id="SSF53098">
    <property type="entry name" value="Ribonuclease H-like"/>
    <property type="match status" value="1"/>
</dbReference>
<dbReference type="Proteomes" id="UP000054549">
    <property type="component" value="Unassembled WGS sequence"/>
</dbReference>
<dbReference type="InterPro" id="IPR012337">
    <property type="entry name" value="RNaseH-like_sf"/>
</dbReference>
<dbReference type="OrthoDB" id="3268424at2759"/>
<evidence type="ECO:0000313" key="2">
    <source>
        <dbReference type="EMBL" id="KIL71295.1"/>
    </source>
</evidence>
<dbReference type="Pfam" id="PF05699">
    <property type="entry name" value="Dimer_Tnp_hAT"/>
    <property type="match status" value="1"/>
</dbReference>
<accession>A0A0C2T5Q8</accession>
<gene>
    <name evidence="2" type="ORF">M378DRAFT_64807</name>
</gene>
<dbReference type="AlphaFoldDB" id="A0A0C2T5Q8"/>
<feature type="domain" description="HAT C-terminal dimerisation" evidence="1">
    <location>
        <begin position="2"/>
        <end position="80"/>
    </location>
</feature>
<protein>
    <recommendedName>
        <fullName evidence="1">HAT C-terminal dimerisation domain-containing protein</fullName>
    </recommendedName>
</protein>
<organism evidence="2 3">
    <name type="scientific">Amanita muscaria (strain Koide BX008)</name>
    <dbReference type="NCBI Taxonomy" id="946122"/>
    <lineage>
        <taxon>Eukaryota</taxon>
        <taxon>Fungi</taxon>
        <taxon>Dikarya</taxon>
        <taxon>Basidiomycota</taxon>
        <taxon>Agaricomycotina</taxon>
        <taxon>Agaricomycetes</taxon>
        <taxon>Agaricomycetidae</taxon>
        <taxon>Agaricales</taxon>
        <taxon>Pluteineae</taxon>
        <taxon>Amanitaceae</taxon>
        <taxon>Amanita</taxon>
    </lineage>
</organism>
<evidence type="ECO:0000259" key="1">
    <source>
        <dbReference type="Pfam" id="PF05699"/>
    </source>
</evidence>
<feature type="non-terminal residue" evidence="2">
    <location>
        <position position="1"/>
    </location>
</feature>
<dbReference type="EMBL" id="KN818222">
    <property type="protein sequence ID" value="KIL71295.1"/>
    <property type="molecule type" value="Genomic_DNA"/>
</dbReference>
<dbReference type="InParanoid" id="A0A0C2T5Q8"/>
<dbReference type="HOGENOM" id="CLU_009123_13_0_1"/>
<name>A0A0C2T5Q8_AMAMK</name>
<dbReference type="PANTHER" id="PTHR47611">
    <property type="entry name" value="HAT DIMERISATION DOMAIN, C-TERMINAL"/>
    <property type="match status" value="1"/>
</dbReference>
<evidence type="ECO:0000313" key="3">
    <source>
        <dbReference type="Proteomes" id="UP000054549"/>
    </source>
</evidence>
<sequence length="117" mass="13497">DELMAYLEQDRERVNDVLAWWKEKQDVFPRLSRMAMDYQCVPATSVDVERAFSQGRILLSHIRNRLSAESTRSLLCLGAWFKADLVQTNDIIVASKLPELKKLEDSNTNHAMDLESN</sequence>
<proteinExistence type="predicted"/>
<dbReference type="STRING" id="946122.A0A0C2T5Q8"/>
<dbReference type="GO" id="GO:0046983">
    <property type="term" value="F:protein dimerization activity"/>
    <property type="evidence" value="ECO:0007669"/>
    <property type="project" value="InterPro"/>
</dbReference>
<dbReference type="InterPro" id="IPR008906">
    <property type="entry name" value="HATC_C_dom"/>
</dbReference>